<reference evidence="2" key="1">
    <citation type="submission" date="2020-05" db="EMBL/GenBank/DDBJ databases">
        <authorList>
            <person name="Chiriac C."/>
            <person name="Salcher M."/>
            <person name="Ghai R."/>
            <person name="Kavagutti S V."/>
        </authorList>
    </citation>
    <scope>NUCLEOTIDE SEQUENCE</scope>
</reference>
<name>A0A6J5YF25_9ZZZZ</name>
<sequence length="87" mass="9333">MPGSANLRAAVVEKNDKNSIAVIGLMLHHGRDPGPPGFPRKARFGPPPGIVSPISRKSLVGCLKNPREFGAAIREGMKKRAPRLDAR</sequence>
<gene>
    <name evidence="2" type="ORF">UFOPK4080_00001</name>
</gene>
<proteinExistence type="predicted"/>
<accession>A0A6J5YF25</accession>
<evidence type="ECO:0000256" key="1">
    <source>
        <dbReference type="SAM" id="MobiDB-lite"/>
    </source>
</evidence>
<protein>
    <submittedName>
        <fullName evidence="2">Unannotated protein</fullName>
    </submittedName>
</protein>
<dbReference type="AlphaFoldDB" id="A0A6J5YF25"/>
<feature type="region of interest" description="Disordered" evidence="1">
    <location>
        <begin position="31"/>
        <end position="50"/>
    </location>
</feature>
<organism evidence="2">
    <name type="scientific">freshwater metagenome</name>
    <dbReference type="NCBI Taxonomy" id="449393"/>
    <lineage>
        <taxon>unclassified sequences</taxon>
        <taxon>metagenomes</taxon>
        <taxon>ecological metagenomes</taxon>
    </lineage>
</organism>
<dbReference type="EMBL" id="CAESAG010000001">
    <property type="protein sequence ID" value="CAB4329125.1"/>
    <property type="molecule type" value="Genomic_DNA"/>
</dbReference>
<evidence type="ECO:0000313" key="2">
    <source>
        <dbReference type="EMBL" id="CAB4329125.1"/>
    </source>
</evidence>